<dbReference type="RefSeq" id="XP_025260242.1">
    <property type="nucleotide sequence ID" value="XM_025404457.1"/>
</dbReference>
<dbReference type="CTD" id="51281"/>
<dbReference type="SMART" id="SM00248">
    <property type="entry name" value="ANK"/>
    <property type="match status" value="6"/>
</dbReference>
<dbReference type="PROSITE" id="PS50297">
    <property type="entry name" value="ANK_REP_REGION"/>
    <property type="match status" value="1"/>
</dbReference>
<dbReference type="Pfam" id="PF00023">
    <property type="entry name" value="Ank"/>
    <property type="match status" value="1"/>
</dbReference>
<dbReference type="SUPFAM" id="SSF144232">
    <property type="entry name" value="HIT/MYND zinc finger-like"/>
    <property type="match status" value="1"/>
</dbReference>
<dbReference type="InterPro" id="IPR002110">
    <property type="entry name" value="Ankyrin_rpt"/>
</dbReference>
<dbReference type="Proteomes" id="UP000694411">
    <property type="component" value="Chromosome 12"/>
</dbReference>
<feature type="compositionally biased region" description="Low complexity" evidence="7">
    <location>
        <begin position="46"/>
        <end position="59"/>
    </location>
</feature>
<gene>
    <name evidence="9" type="primary">ANKMY1</name>
</gene>
<dbReference type="InterPro" id="IPR003409">
    <property type="entry name" value="MORN"/>
</dbReference>
<feature type="domain" description="MYND-type" evidence="8">
    <location>
        <begin position="782"/>
        <end position="822"/>
    </location>
</feature>
<evidence type="ECO:0000259" key="8">
    <source>
        <dbReference type="PROSITE" id="PS50865"/>
    </source>
</evidence>
<keyword evidence="2" id="KW-0677">Repeat</keyword>
<dbReference type="GO" id="GO:0008270">
    <property type="term" value="F:zinc ion binding"/>
    <property type="evidence" value="ECO:0007669"/>
    <property type="project" value="UniProtKB-KW"/>
</dbReference>
<dbReference type="PANTHER" id="PTHR15897:SF2">
    <property type="entry name" value="ANKYRIN REPEAT AND MYND DOMAIN-CONTAINING PROTEIN 1"/>
    <property type="match status" value="1"/>
</dbReference>
<evidence type="ECO:0000256" key="3">
    <source>
        <dbReference type="ARBA" id="ARBA00022771"/>
    </source>
</evidence>
<dbReference type="Gene3D" id="6.10.140.2220">
    <property type="match status" value="1"/>
</dbReference>
<protein>
    <submittedName>
        <fullName evidence="9">Ankyrin repeat and MYND domain containing 1</fullName>
    </submittedName>
</protein>
<accession>A0A8D2G7C1</accession>
<dbReference type="Pfam" id="PF01753">
    <property type="entry name" value="zf-MYND"/>
    <property type="match status" value="1"/>
</dbReference>
<keyword evidence="4" id="KW-0862">Zinc</keyword>
<feature type="compositionally biased region" description="Pro residues" evidence="7">
    <location>
        <begin position="332"/>
        <end position="341"/>
    </location>
</feature>
<dbReference type="InterPro" id="IPR053064">
    <property type="entry name" value="Ankyrin-MYND_domain-protein"/>
</dbReference>
<dbReference type="InterPro" id="IPR036770">
    <property type="entry name" value="Ankyrin_rpt-contain_sf"/>
</dbReference>
<dbReference type="AlphaFoldDB" id="A0A8D2G7C1"/>
<dbReference type="PROSITE" id="PS01360">
    <property type="entry name" value="ZF_MYND_1"/>
    <property type="match status" value="1"/>
</dbReference>
<reference evidence="9" key="3">
    <citation type="submission" date="2025-09" db="UniProtKB">
        <authorList>
            <consortium name="Ensembl"/>
        </authorList>
    </citation>
    <scope>IDENTIFICATION</scope>
</reference>
<evidence type="ECO:0000256" key="7">
    <source>
        <dbReference type="SAM" id="MobiDB-lite"/>
    </source>
</evidence>
<keyword evidence="1" id="KW-0479">Metal-binding</keyword>
<dbReference type="SMART" id="SM00698">
    <property type="entry name" value="MORN"/>
    <property type="match status" value="2"/>
</dbReference>
<keyword evidence="5" id="KW-0040">ANK repeat</keyword>
<dbReference type="Pfam" id="PF02493">
    <property type="entry name" value="MORN"/>
    <property type="match status" value="2"/>
</dbReference>
<reference evidence="9" key="2">
    <citation type="submission" date="2025-08" db="UniProtKB">
        <authorList>
            <consortium name="Ensembl"/>
        </authorList>
    </citation>
    <scope>IDENTIFICATION</scope>
</reference>
<feature type="compositionally biased region" description="Low complexity" evidence="7">
    <location>
        <begin position="1"/>
        <end position="27"/>
    </location>
</feature>
<keyword evidence="10" id="KW-1185">Reference proteome</keyword>
<proteinExistence type="predicted"/>
<dbReference type="InterPro" id="IPR002893">
    <property type="entry name" value="Znf_MYND"/>
</dbReference>
<sequence>MAAHVGSRCASRSSAGSSNTGTRSSATPGARGPGCWRETLTHSVTPARASCSSAPAARALPRKSEGATRTNGGGWKTTDMEGGRASFSLDHEVSGAASPQRPLEGKGGETSAAEELGPLENYAVFATRDVSASSEKEEEESEGPLRAQDLKEAYIQLVQGVQEWQDGCMYRGEFGLNMKLGYGEFSWPTGESYHGQFYRDHCHGLGTYMWPDGSSFTGTFYLSHREGYGTMYMKTRLFQTHCHNDIVNLLLDCGANVNKCSDEGLTALSMCFLIYYPAQSFKPNVAERTMPEPQEPPKFPVVPILSSSFMDTNLESLYSEVNVPFQGSCELRPPPTPPPLPHILGSQEGSHSQDIGQPGESVDHRSSSLKGDSPLVKGSLGHVESGLEDILGNTDRGTLCSTETNFESNVCVCNFSIELSQAMLERSAQSHSLLKMASPSLCTSSFDKGTMRRMALSMIERRKRWQTIKLLLRRGADPNLCRVPMQVLFLAVKAGDVDGVRLLLEHGARTDICFPPQLGTLTPLHIAAALPGEEGVQIVELLLHAITDVDAEASDKDGTYKSSKLDLLPSSLKLSNEPGPPQAYYSMDTPLPEEGGRTALHVACEREDDNKVVKELLTHGADPNLPLTKGLGSALCIACDLTYEHQRSVDERLALIDRLIDHGANILKPMTLRQGEKVAVGTAVDYGYFRFFQDRKIAHCPFHTLMPAERETFLARKRLLEYMGLQLRKAVFAKESQWDPTWLYLCKRVELIPSHRMKKKGPSLPKGLDVKEQGQIPFFKFCYQCGRSIGVRLLPCPRCYGILTCSKYCKTKAWNEFHKKDCGDLVAIVTQLEEVSRRREESQ</sequence>
<feature type="repeat" description="ANK" evidence="5">
    <location>
        <begin position="595"/>
        <end position="628"/>
    </location>
</feature>
<dbReference type="PROSITE" id="PS50088">
    <property type="entry name" value="ANK_REPEAT"/>
    <property type="match status" value="1"/>
</dbReference>
<dbReference type="Pfam" id="PF12796">
    <property type="entry name" value="Ank_2"/>
    <property type="match status" value="1"/>
</dbReference>
<dbReference type="Ensembl" id="ENSTGET00000036731.1">
    <property type="protein sequence ID" value="ENSTGEP00000030894.1"/>
    <property type="gene ID" value="ENSTGEG00000024706.1"/>
</dbReference>
<evidence type="ECO:0000256" key="2">
    <source>
        <dbReference type="ARBA" id="ARBA00022737"/>
    </source>
</evidence>
<dbReference type="PANTHER" id="PTHR15897">
    <property type="entry name" value="ANKYRIN REPEAT AND MYND DOMAIN PROTEIN 1"/>
    <property type="match status" value="1"/>
</dbReference>
<feature type="region of interest" description="Disordered" evidence="7">
    <location>
        <begin position="1"/>
        <end position="118"/>
    </location>
</feature>
<reference evidence="9" key="1">
    <citation type="submission" date="2018-05" db="EMBL/GenBank/DDBJ databases">
        <title>Whole genome of Theropithecus gelada.</title>
        <authorList>
            <person name="Chiou K.L."/>
            <person name="Snyder-Mackler N."/>
        </authorList>
    </citation>
    <scope>NUCLEOTIDE SEQUENCE [LARGE SCALE GENOMIC DNA]</scope>
</reference>
<dbReference type="SUPFAM" id="SSF82185">
    <property type="entry name" value="Histone H3 K4-specific methyltransferase SET7/9 N-terminal domain"/>
    <property type="match status" value="1"/>
</dbReference>
<keyword evidence="3 6" id="KW-0863">Zinc-finger</keyword>
<evidence type="ECO:0000256" key="5">
    <source>
        <dbReference type="PROSITE-ProRule" id="PRU00023"/>
    </source>
</evidence>
<evidence type="ECO:0000256" key="1">
    <source>
        <dbReference type="ARBA" id="ARBA00022723"/>
    </source>
</evidence>
<dbReference type="SUPFAM" id="SSF48403">
    <property type="entry name" value="Ankyrin repeat"/>
    <property type="match status" value="1"/>
</dbReference>
<evidence type="ECO:0000256" key="4">
    <source>
        <dbReference type="ARBA" id="ARBA00022833"/>
    </source>
</evidence>
<name>A0A8D2G7C1_THEGE</name>
<dbReference type="GeneID" id="112636075"/>
<dbReference type="PROSITE" id="PS50865">
    <property type="entry name" value="ZF_MYND_2"/>
    <property type="match status" value="1"/>
</dbReference>
<dbReference type="Gene3D" id="1.25.40.20">
    <property type="entry name" value="Ankyrin repeat-containing domain"/>
    <property type="match status" value="1"/>
</dbReference>
<feature type="region of interest" description="Disordered" evidence="7">
    <location>
        <begin position="328"/>
        <end position="378"/>
    </location>
</feature>
<organism evidence="9 10">
    <name type="scientific">Theropithecus gelada</name>
    <name type="common">Gelada baboon</name>
    <dbReference type="NCBI Taxonomy" id="9565"/>
    <lineage>
        <taxon>Eukaryota</taxon>
        <taxon>Metazoa</taxon>
        <taxon>Chordata</taxon>
        <taxon>Craniata</taxon>
        <taxon>Vertebrata</taxon>
        <taxon>Euteleostomi</taxon>
        <taxon>Mammalia</taxon>
        <taxon>Eutheria</taxon>
        <taxon>Euarchontoglires</taxon>
        <taxon>Primates</taxon>
        <taxon>Haplorrhini</taxon>
        <taxon>Catarrhini</taxon>
        <taxon>Cercopithecidae</taxon>
        <taxon>Cercopithecinae</taxon>
        <taxon>Theropithecus</taxon>
    </lineage>
</organism>
<evidence type="ECO:0000256" key="6">
    <source>
        <dbReference type="PROSITE-ProRule" id="PRU00134"/>
    </source>
</evidence>
<evidence type="ECO:0000313" key="10">
    <source>
        <dbReference type="Proteomes" id="UP000694411"/>
    </source>
</evidence>
<evidence type="ECO:0000313" key="9">
    <source>
        <dbReference type="Ensembl" id="ENSTGEP00000030894.1"/>
    </source>
</evidence>